<name>A0A6V8KUX5_9ACTN</name>
<feature type="compositionally biased region" description="Pro residues" evidence="1">
    <location>
        <begin position="67"/>
        <end position="77"/>
    </location>
</feature>
<accession>A0A6V8KUX5</accession>
<evidence type="ECO:0000256" key="2">
    <source>
        <dbReference type="SAM" id="SignalP"/>
    </source>
</evidence>
<dbReference type="AlphaFoldDB" id="A0A6V8KUX5"/>
<keyword evidence="2" id="KW-0732">Signal</keyword>
<protein>
    <submittedName>
        <fullName evidence="3">Uncharacterized protein</fullName>
    </submittedName>
</protein>
<evidence type="ECO:0000256" key="1">
    <source>
        <dbReference type="SAM" id="MobiDB-lite"/>
    </source>
</evidence>
<feature type="region of interest" description="Disordered" evidence="1">
    <location>
        <begin position="51"/>
        <end position="109"/>
    </location>
</feature>
<proteinExistence type="predicted"/>
<organism evidence="3 4">
    <name type="scientific">Phytohabitans rumicis</name>
    <dbReference type="NCBI Taxonomy" id="1076125"/>
    <lineage>
        <taxon>Bacteria</taxon>
        <taxon>Bacillati</taxon>
        <taxon>Actinomycetota</taxon>
        <taxon>Actinomycetes</taxon>
        <taxon>Micromonosporales</taxon>
        <taxon>Micromonosporaceae</taxon>
    </lineage>
</organism>
<keyword evidence="4" id="KW-1185">Reference proteome</keyword>
<sequence length="109" mass="10461">MRGDRTVVGRLVAAALLLVLAVTSVHGAGSTAAPAGAIANGPASIGAAVVQHAPTAASSDHDLQVPVPEPVGAPEPDPAATGDATSPTVRPATLAAAPHSSRAPPSTLI</sequence>
<dbReference type="RefSeq" id="WP_173076425.1">
    <property type="nucleotide sequence ID" value="NZ_BAABJB010000014.1"/>
</dbReference>
<dbReference type="Proteomes" id="UP000482960">
    <property type="component" value="Unassembled WGS sequence"/>
</dbReference>
<evidence type="ECO:0000313" key="4">
    <source>
        <dbReference type="Proteomes" id="UP000482960"/>
    </source>
</evidence>
<reference evidence="3 4" key="2">
    <citation type="submission" date="2020-03" db="EMBL/GenBank/DDBJ databases">
        <authorList>
            <person name="Ichikawa N."/>
            <person name="Kimura A."/>
            <person name="Kitahashi Y."/>
            <person name="Uohara A."/>
        </authorList>
    </citation>
    <scope>NUCLEOTIDE SEQUENCE [LARGE SCALE GENOMIC DNA]</scope>
    <source>
        <strain evidence="3 4">NBRC 108638</strain>
    </source>
</reference>
<reference evidence="3 4" key="1">
    <citation type="submission" date="2020-03" db="EMBL/GenBank/DDBJ databases">
        <title>Whole genome shotgun sequence of Phytohabitans rumicis NBRC 108638.</title>
        <authorList>
            <person name="Komaki H."/>
            <person name="Tamura T."/>
        </authorList>
    </citation>
    <scope>NUCLEOTIDE SEQUENCE [LARGE SCALE GENOMIC DNA]</scope>
    <source>
        <strain evidence="3 4">NBRC 108638</strain>
    </source>
</reference>
<feature type="compositionally biased region" description="Low complexity" evidence="1">
    <location>
        <begin position="95"/>
        <end position="109"/>
    </location>
</feature>
<dbReference type="EMBL" id="BLPG01000001">
    <property type="protein sequence ID" value="GFJ88882.1"/>
    <property type="molecule type" value="Genomic_DNA"/>
</dbReference>
<comment type="caution">
    <text evidence="3">The sequence shown here is derived from an EMBL/GenBank/DDBJ whole genome shotgun (WGS) entry which is preliminary data.</text>
</comment>
<evidence type="ECO:0000313" key="3">
    <source>
        <dbReference type="EMBL" id="GFJ88882.1"/>
    </source>
</evidence>
<feature type="signal peptide" evidence="2">
    <location>
        <begin position="1"/>
        <end position="27"/>
    </location>
</feature>
<feature type="chain" id="PRO_5028870407" evidence="2">
    <location>
        <begin position="28"/>
        <end position="109"/>
    </location>
</feature>
<gene>
    <name evidence="3" type="ORF">Prum_025240</name>
</gene>